<dbReference type="EMBL" id="KI635811">
    <property type="protein sequence ID" value="ETB56988.1"/>
    <property type="molecule type" value="Genomic_DNA"/>
</dbReference>
<evidence type="ECO:0008006" key="4">
    <source>
        <dbReference type="Google" id="ProtNLM"/>
    </source>
</evidence>
<evidence type="ECO:0000256" key="1">
    <source>
        <dbReference type="SAM" id="Phobius"/>
    </source>
</evidence>
<dbReference type="AlphaFoldDB" id="V7PF46"/>
<dbReference type="InterPro" id="IPR006477">
    <property type="entry name" value="Yir_bir_cir"/>
</dbReference>
<organism evidence="2 3">
    <name type="scientific">Plasmodium yoelii 17X</name>
    <dbReference type="NCBI Taxonomy" id="1323249"/>
    <lineage>
        <taxon>Eukaryota</taxon>
        <taxon>Sar</taxon>
        <taxon>Alveolata</taxon>
        <taxon>Apicomplexa</taxon>
        <taxon>Aconoidasida</taxon>
        <taxon>Haemosporida</taxon>
        <taxon>Plasmodiidae</taxon>
        <taxon>Plasmodium</taxon>
        <taxon>Plasmodium (Vinckeia)</taxon>
    </lineage>
</organism>
<evidence type="ECO:0000313" key="2">
    <source>
        <dbReference type="EMBL" id="ETB56988.1"/>
    </source>
</evidence>
<keyword evidence="3" id="KW-1185">Reference proteome</keyword>
<keyword evidence="1" id="KW-0812">Transmembrane</keyword>
<gene>
    <name evidence="2" type="ORF">YYC_05335</name>
</gene>
<name>V7PF46_PLAYE</name>
<reference evidence="2 3" key="1">
    <citation type="submission" date="2013-11" db="EMBL/GenBank/DDBJ databases">
        <title>The Genome Sequence of Plasmodium yoelii 17X.</title>
        <authorList>
            <consortium name="The Broad Institute Genomics Platform"/>
            <consortium name="The Broad Institute Genome Sequencing Center for Infectious Disease"/>
            <person name="Neafsey D."/>
            <person name="Adams J."/>
            <person name="Walker B."/>
            <person name="Young S.K."/>
            <person name="Zeng Q."/>
            <person name="Gargeya S."/>
            <person name="Fitzgerald M."/>
            <person name="Haas B."/>
            <person name="Abouelleil A."/>
            <person name="Alvarado L."/>
            <person name="Chapman S.B."/>
            <person name="Gainer-Dewar J."/>
            <person name="Goldberg J."/>
            <person name="Griggs A."/>
            <person name="Gujja S."/>
            <person name="Hansen M."/>
            <person name="Howarth C."/>
            <person name="Imamovic A."/>
            <person name="Ireland A."/>
            <person name="Larimer J."/>
            <person name="McCowan C."/>
            <person name="Murphy C."/>
            <person name="Pearson M."/>
            <person name="Poon T.W."/>
            <person name="Priest M."/>
            <person name="Roberts A."/>
            <person name="Saif S."/>
            <person name="Shea T."/>
            <person name="Sykes S."/>
            <person name="Wortman J."/>
            <person name="Nusbaum C."/>
            <person name="Birren B."/>
        </authorList>
    </citation>
    <scope>NUCLEOTIDE SEQUENCE [LARGE SCALE GENOMIC DNA]</scope>
    <source>
        <strain evidence="2 3">17X</strain>
    </source>
</reference>
<proteinExistence type="predicted"/>
<protein>
    <recommendedName>
        <fullName evidence="4">YIR protein</fullName>
    </recommendedName>
</protein>
<keyword evidence="1" id="KW-1133">Transmembrane helix</keyword>
<dbReference type="Pfam" id="PF06022">
    <property type="entry name" value="Cir_Bir_Yir"/>
    <property type="match status" value="1"/>
</dbReference>
<sequence length="273" mass="32138">MNKEVCKRFKNVWKDFPDELNNSGKYQFKNDQHFKKYCNSNCDTDLEKISAGCLYLLNEFFGDSSSLKNHAKNNIGIVQYIIIWLSYMLSAIKNQENNSLKFFYSIYINSDNYKKSITSIEGCNNYKELIDKTQDLTTIDIKDISKFYNAFKSLCNLYNELDEVNPECEKYLEYNNDFFKKYEELKQDSSIAGNNSYIKIFSILLNDYDNLKSKCNHFSSLLTNSLISIAFIFVAASILLGVSYKYSLFGFRKRFQKQKLREKLKNIKKRINH</sequence>
<keyword evidence="1" id="KW-0472">Membrane</keyword>
<feature type="transmembrane region" description="Helical" evidence="1">
    <location>
        <begin position="221"/>
        <end position="244"/>
    </location>
</feature>
<dbReference type="Proteomes" id="UP000018538">
    <property type="component" value="Unassembled WGS sequence"/>
</dbReference>
<accession>V7PF46</accession>
<evidence type="ECO:0000313" key="3">
    <source>
        <dbReference type="Proteomes" id="UP000018538"/>
    </source>
</evidence>
<dbReference type="NCBIfam" id="TIGR01590">
    <property type="entry name" value="yir-bir-cir_Pla"/>
    <property type="match status" value="1"/>
</dbReference>